<dbReference type="AlphaFoldDB" id="A0AAW0J0Q5"/>
<comment type="caution">
    <text evidence="4">The sequence shown here is derived from an EMBL/GenBank/DDBJ whole genome shotgun (WGS) entry which is preliminary data.</text>
</comment>
<dbReference type="EMBL" id="JBBHLL010000075">
    <property type="protein sequence ID" value="KAK7820063.1"/>
    <property type="molecule type" value="Genomic_DNA"/>
</dbReference>
<sequence>MNNKVFYQHPNLMRALGMHETVMEVMVNVLGGGESKEITFPKMVANCCRFLCYFCRITSPAMRGSTPLDVAAASVMDNNELALALREPDLEKVVRYLAGCGLQSCQMLVSKGESVEENANVVVRLLIRRPECFGPALRGEGGNGLLAAMEEAIKIAEDPSRDGPSPTSGSSKTLDTEEEEDDTIHMGNAIMTFYAALIDLLGRCAPEMHLIHAGKGEAIRIRSILRSLIPLGDLVGVISIAFQMPTIAKDGKVVEPDMSAGFCPDHKAAMVLFLDRVYGIEVQDFLLHLLEVGFLPDLRAAASLDTAALSATDMALALNRYLCTAVLPLLTRCAPLFAGTEHHASLIDSLLHTVYRLSKGCSLTKAQRDSIEVCLLSICGQLRPSMMQHLLRRLVFDVPLLNEHAKMPLKLLTNHYERCWKYYCLPGGWGNFGAASEEELHLSRKLFWGIFDALSQKKYEQELFKLALPCLSAVAGALPPDYMESNYVSMMEKQSSMDSEGNFNPQPVDTSNITIPEKLEYFINKYAEHSHDKWSMDKLANGWIYGEIYSDSSKVQPLMKPYKLLSEKEKEIYRWPIKESLKTMLAWGWRIERTREGDNAAHGYSPRAIDMSNVTLSRDL</sequence>
<dbReference type="GO" id="GO:0005790">
    <property type="term" value="C:smooth endoplasmic reticulum"/>
    <property type="evidence" value="ECO:0007669"/>
    <property type="project" value="TreeGrafter"/>
</dbReference>
<dbReference type="GO" id="GO:0034704">
    <property type="term" value="C:calcium channel complex"/>
    <property type="evidence" value="ECO:0007669"/>
    <property type="project" value="TreeGrafter"/>
</dbReference>
<dbReference type="PANTHER" id="PTHR46399">
    <property type="entry name" value="B30.2/SPRY DOMAIN-CONTAINING PROTEIN"/>
    <property type="match status" value="1"/>
</dbReference>
<dbReference type="Gene3D" id="1.10.490.160">
    <property type="match status" value="1"/>
</dbReference>
<feature type="domain" description="Ryanodine receptor Ryr" evidence="3">
    <location>
        <begin position="503"/>
        <end position="593"/>
    </location>
</feature>
<dbReference type="GO" id="GO:0006941">
    <property type="term" value="P:striated muscle contraction"/>
    <property type="evidence" value="ECO:0007669"/>
    <property type="project" value="TreeGrafter"/>
</dbReference>
<feature type="non-terminal residue" evidence="4">
    <location>
        <position position="620"/>
    </location>
</feature>
<dbReference type="InterPro" id="IPR003032">
    <property type="entry name" value="Ryanodine_rcpt"/>
</dbReference>
<dbReference type="GO" id="GO:0033017">
    <property type="term" value="C:sarcoplasmic reticulum membrane"/>
    <property type="evidence" value="ECO:0007669"/>
    <property type="project" value="TreeGrafter"/>
</dbReference>
<dbReference type="InterPro" id="IPR015925">
    <property type="entry name" value="Ryanodine_IP3_receptor"/>
</dbReference>
<dbReference type="GO" id="GO:0030018">
    <property type="term" value="C:Z disc"/>
    <property type="evidence" value="ECO:0007669"/>
    <property type="project" value="TreeGrafter"/>
</dbReference>
<evidence type="ECO:0000259" key="2">
    <source>
        <dbReference type="Pfam" id="PF01365"/>
    </source>
</evidence>
<evidence type="ECO:0000256" key="1">
    <source>
        <dbReference type="SAM" id="MobiDB-lite"/>
    </source>
</evidence>
<name>A0AAW0J0Q5_MYOGA</name>
<evidence type="ECO:0000313" key="5">
    <source>
        <dbReference type="Proteomes" id="UP001488838"/>
    </source>
</evidence>
<dbReference type="GO" id="GO:0042383">
    <property type="term" value="C:sarcolemma"/>
    <property type="evidence" value="ECO:0007669"/>
    <property type="project" value="TreeGrafter"/>
</dbReference>
<feature type="region of interest" description="Disordered" evidence="1">
    <location>
        <begin position="156"/>
        <end position="181"/>
    </location>
</feature>
<dbReference type="GO" id="GO:0005219">
    <property type="term" value="F:ryanodine-sensitive calcium-release channel activity"/>
    <property type="evidence" value="ECO:0007669"/>
    <property type="project" value="TreeGrafter"/>
</dbReference>
<protein>
    <recommendedName>
        <fullName evidence="6">Ryanodine receptor</fullName>
    </recommendedName>
</protein>
<dbReference type="Proteomes" id="UP001488838">
    <property type="component" value="Unassembled WGS sequence"/>
</dbReference>
<gene>
    <name evidence="4" type="ORF">U0070_022595</name>
</gene>
<evidence type="ECO:0000313" key="4">
    <source>
        <dbReference type="EMBL" id="KAK7820063.1"/>
    </source>
</evidence>
<organism evidence="4 5">
    <name type="scientific">Myodes glareolus</name>
    <name type="common">Bank vole</name>
    <name type="synonym">Clethrionomys glareolus</name>
    <dbReference type="NCBI Taxonomy" id="447135"/>
    <lineage>
        <taxon>Eukaryota</taxon>
        <taxon>Metazoa</taxon>
        <taxon>Chordata</taxon>
        <taxon>Craniata</taxon>
        <taxon>Vertebrata</taxon>
        <taxon>Euteleostomi</taxon>
        <taxon>Mammalia</taxon>
        <taxon>Eutheria</taxon>
        <taxon>Euarchontoglires</taxon>
        <taxon>Glires</taxon>
        <taxon>Rodentia</taxon>
        <taxon>Myomorpha</taxon>
        <taxon>Muroidea</taxon>
        <taxon>Cricetidae</taxon>
        <taxon>Arvicolinae</taxon>
        <taxon>Myodes</taxon>
    </lineage>
</organism>
<accession>A0AAW0J0Q5</accession>
<keyword evidence="5" id="KW-1185">Reference proteome</keyword>
<proteinExistence type="predicted"/>
<dbReference type="Pfam" id="PF01365">
    <property type="entry name" value="RYDR_ITPR"/>
    <property type="match status" value="1"/>
</dbReference>
<evidence type="ECO:0000259" key="3">
    <source>
        <dbReference type="Pfam" id="PF02026"/>
    </source>
</evidence>
<dbReference type="Pfam" id="PF02026">
    <property type="entry name" value="RyR"/>
    <property type="match status" value="1"/>
</dbReference>
<dbReference type="InterPro" id="IPR000699">
    <property type="entry name" value="RIH_dom"/>
</dbReference>
<reference evidence="4 5" key="1">
    <citation type="journal article" date="2023" name="bioRxiv">
        <title>Conserved and derived expression patterns and positive selection on dental genes reveal complex evolutionary context of ever-growing rodent molars.</title>
        <authorList>
            <person name="Calamari Z.T."/>
            <person name="Song A."/>
            <person name="Cohen E."/>
            <person name="Akter M."/>
            <person name="Roy R.D."/>
            <person name="Hallikas O."/>
            <person name="Christensen M.M."/>
            <person name="Li P."/>
            <person name="Marangoni P."/>
            <person name="Jernvall J."/>
            <person name="Klein O.D."/>
        </authorList>
    </citation>
    <scope>NUCLEOTIDE SEQUENCE [LARGE SCALE GENOMIC DNA]</scope>
    <source>
        <strain evidence="4">V071</strain>
    </source>
</reference>
<evidence type="ECO:0008006" key="6">
    <source>
        <dbReference type="Google" id="ProtNLM"/>
    </source>
</evidence>
<feature type="domain" description="RIH" evidence="2">
    <location>
        <begin position="1"/>
        <end position="57"/>
    </location>
</feature>
<dbReference type="PANTHER" id="PTHR46399:SF7">
    <property type="entry name" value="RYANODINE RECEPTOR 2"/>
    <property type="match status" value="1"/>
</dbReference>
<dbReference type="GO" id="GO:0014808">
    <property type="term" value="P:release of sequestered calcium ion into cytosol by sarcoplasmic reticulum"/>
    <property type="evidence" value="ECO:0007669"/>
    <property type="project" value="TreeGrafter"/>
</dbReference>